<proteinExistence type="predicted"/>
<sequence>MMSPRPSVMSYPPSFSAAPLPVLLLSPKELPPSRASPSPSTRVISVAKLALPTQRCPPPPPKARFSVPAQPPFQSLLPKSHP</sequence>
<dbReference type="RefSeq" id="XP_060445729.1">
    <property type="nucleotide sequence ID" value="XM_060590311.1"/>
</dbReference>
<feature type="region of interest" description="Disordered" evidence="1">
    <location>
        <begin position="52"/>
        <end position="82"/>
    </location>
</feature>
<reference evidence="2" key="1">
    <citation type="submission" date="2021-06" db="EMBL/GenBank/DDBJ databases">
        <title>Comparative genomics, transcriptomics and evolutionary studies reveal genomic signatures of adaptation to plant cell wall in hemibiotrophic fungi.</title>
        <authorList>
            <consortium name="DOE Joint Genome Institute"/>
            <person name="Baroncelli R."/>
            <person name="Diaz J.F."/>
            <person name="Benocci T."/>
            <person name="Peng M."/>
            <person name="Battaglia E."/>
            <person name="Haridas S."/>
            <person name="Andreopoulos W."/>
            <person name="Labutti K."/>
            <person name="Pangilinan J."/>
            <person name="Floch G.L."/>
            <person name="Makela M.R."/>
            <person name="Henrissat B."/>
            <person name="Grigoriev I.V."/>
            <person name="Crouch J.A."/>
            <person name="De Vries R.P."/>
            <person name="Sukno S.A."/>
            <person name="Thon M.R."/>
        </authorList>
    </citation>
    <scope>NUCLEOTIDE SEQUENCE</scope>
    <source>
        <strain evidence="2">CBS 102054</strain>
    </source>
</reference>
<comment type="caution">
    <text evidence="2">The sequence shown here is derived from an EMBL/GenBank/DDBJ whole genome shotgun (WGS) entry which is preliminary data.</text>
</comment>
<dbReference type="GeneID" id="85475173"/>
<accession>A0AAI9ZS00</accession>
<keyword evidence="3" id="KW-1185">Reference proteome</keyword>
<evidence type="ECO:0000313" key="3">
    <source>
        <dbReference type="Proteomes" id="UP001243989"/>
    </source>
</evidence>
<protein>
    <submittedName>
        <fullName evidence="2">Uncharacterized protein</fullName>
    </submittedName>
</protein>
<evidence type="ECO:0000313" key="2">
    <source>
        <dbReference type="EMBL" id="KAK1637122.1"/>
    </source>
</evidence>
<name>A0AAI9ZS00_9PEZI</name>
<organism evidence="2 3">
    <name type="scientific">Colletotrichum phormii</name>
    <dbReference type="NCBI Taxonomy" id="359342"/>
    <lineage>
        <taxon>Eukaryota</taxon>
        <taxon>Fungi</taxon>
        <taxon>Dikarya</taxon>
        <taxon>Ascomycota</taxon>
        <taxon>Pezizomycotina</taxon>
        <taxon>Sordariomycetes</taxon>
        <taxon>Hypocreomycetidae</taxon>
        <taxon>Glomerellales</taxon>
        <taxon>Glomerellaceae</taxon>
        <taxon>Colletotrichum</taxon>
        <taxon>Colletotrichum acutatum species complex</taxon>
    </lineage>
</organism>
<dbReference type="AlphaFoldDB" id="A0AAI9ZS00"/>
<gene>
    <name evidence="2" type="ORF">BDP81DRAFT_426687</name>
</gene>
<evidence type="ECO:0000256" key="1">
    <source>
        <dbReference type="SAM" id="MobiDB-lite"/>
    </source>
</evidence>
<dbReference type="EMBL" id="JAHMHQ010000009">
    <property type="protein sequence ID" value="KAK1637122.1"/>
    <property type="molecule type" value="Genomic_DNA"/>
</dbReference>
<dbReference type="Proteomes" id="UP001243989">
    <property type="component" value="Unassembled WGS sequence"/>
</dbReference>